<feature type="region of interest" description="Disordered" evidence="1">
    <location>
        <begin position="19"/>
        <end position="125"/>
    </location>
</feature>
<gene>
    <name evidence="2" type="ORF">PGTUg99_027708</name>
</gene>
<reference evidence="2 3" key="1">
    <citation type="submission" date="2019-05" db="EMBL/GenBank/DDBJ databases">
        <title>Emergence of the Ug99 lineage of the wheat stem rust pathogen through somatic hybridization.</title>
        <authorList>
            <person name="Li F."/>
            <person name="Upadhyaya N.M."/>
            <person name="Sperschneider J."/>
            <person name="Matny O."/>
            <person name="Nguyen-Phuc H."/>
            <person name="Mago R."/>
            <person name="Raley C."/>
            <person name="Miller M.E."/>
            <person name="Silverstein K.A.T."/>
            <person name="Henningsen E."/>
            <person name="Hirsch C.D."/>
            <person name="Visser B."/>
            <person name="Pretorius Z.A."/>
            <person name="Steffenson B.J."/>
            <person name="Schwessinger B."/>
            <person name="Dodds P.N."/>
            <person name="Figueroa M."/>
        </authorList>
    </citation>
    <scope>NUCLEOTIDE SEQUENCE [LARGE SCALE GENOMIC DNA]</scope>
    <source>
        <strain evidence="2 3">Ug99</strain>
    </source>
</reference>
<accession>A0A5B0RK21</accession>
<evidence type="ECO:0000256" key="1">
    <source>
        <dbReference type="SAM" id="MobiDB-lite"/>
    </source>
</evidence>
<evidence type="ECO:0000313" key="2">
    <source>
        <dbReference type="EMBL" id="KAA1126341.1"/>
    </source>
</evidence>
<dbReference type="EMBL" id="VDEP01000172">
    <property type="protein sequence ID" value="KAA1126341.1"/>
    <property type="molecule type" value="Genomic_DNA"/>
</dbReference>
<proteinExistence type="predicted"/>
<organism evidence="2 3">
    <name type="scientific">Puccinia graminis f. sp. tritici</name>
    <dbReference type="NCBI Taxonomy" id="56615"/>
    <lineage>
        <taxon>Eukaryota</taxon>
        <taxon>Fungi</taxon>
        <taxon>Dikarya</taxon>
        <taxon>Basidiomycota</taxon>
        <taxon>Pucciniomycotina</taxon>
        <taxon>Pucciniomycetes</taxon>
        <taxon>Pucciniales</taxon>
        <taxon>Pucciniaceae</taxon>
        <taxon>Puccinia</taxon>
    </lineage>
</organism>
<name>A0A5B0RK21_PUCGR</name>
<feature type="compositionally biased region" description="Polar residues" evidence="1">
    <location>
        <begin position="116"/>
        <end position="125"/>
    </location>
</feature>
<dbReference type="AlphaFoldDB" id="A0A5B0RK21"/>
<comment type="caution">
    <text evidence="2">The sequence shown here is derived from an EMBL/GenBank/DDBJ whole genome shotgun (WGS) entry which is preliminary data.</text>
</comment>
<sequence length="125" mass="13580">MQPIENRATTPEAILVIKKESSSPEGVIPPIPEAEPVADRPHLVEIVAANPAPPSPPPNSAKAARTRQSPKKSSPLRPIEKLRRSRRILNMTMGNGSIEMEVEVDNHHRGNKGPAQGSSSKRPQH</sequence>
<evidence type="ECO:0000313" key="3">
    <source>
        <dbReference type="Proteomes" id="UP000325313"/>
    </source>
</evidence>
<protein>
    <submittedName>
        <fullName evidence="2">Uncharacterized protein</fullName>
    </submittedName>
</protein>
<dbReference type="Proteomes" id="UP000325313">
    <property type="component" value="Unassembled WGS sequence"/>
</dbReference>